<keyword evidence="4" id="KW-1185">Reference proteome</keyword>
<feature type="chain" id="PRO_5016261361" description="Ice-binding protein C-terminal domain-containing protein" evidence="1">
    <location>
        <begin position="25"/>
        <end position="219"/>
    </location>
</feature>
<gene>
    <name evidence="3" type="ORF">DJ019_04315</name>
</gene>
<evidence type="ECO:0000259" key="2">
    <source>
        <dbReference type="Pfam" id="PF07589"/>
    </source>
</evidence>
<proteinExistence type="predicted"/>
<dbReference type="OrthoDB" id="7571274at2"/>
<evidence type="ECO:0000313" key="3">
    <source>
        <dbReference type="EMBL" id="RAK67170.1"/>
    </source>
</evidence>
<sequence length="219" mass="22681">MNLKSMLFGAALACGLVVGSAASAATIVTMTTRDNVEAVTGLTGGTVINFEDIAPGAYTQLTKNGVTFSGTGSVSVDSQFSGQYNLQGKALKGVSNKGMFFDFDAPITGFGFFFGASDLVWTLAAYDANDNLLETLQISPTRHNNLGNFYGIKANGIASARLTTTSADYVGIDDFRTSTAPLVNPGAVPEPASWALMILGFGAAGALLRRNSASRPVVA</sequence>
<name>A0A328BIP6_9CAUL</name>
<dbReference type="RefSeq" id="WP_111274781.1">
    <property type="nucleotide sequence ID" value="NZ_QFYS01000002.1"/>
</dbReference>
<reference evidence="3 4" key="1">
    <citation type="submission" date="2018-05" db="EMBL/GenBank/DDBJ databases">
        <authorList>
            <person name="Lanie J.A."/>
            <person name="Ng W.-L."/>
            <person name="Kazmierczak K.M."/>
            <person name="Andrzejewski T.M."/>
            <person name="Davidsen T.M."/>
            <person name="Wayne K.J."/>
            <person name="Tettelin H."/>
            <person name="Glass J.I."/>
            <person name="Rusch D."/>
            <person name="Podicherti R."/>
            <person name="Tsui H.-C.T."/>
            <person name="Winkler M.E."/>
        </authorList>
    </citation>
    <scope>NUCLEOTIDE SEQUENCE [LARGE SCALE GENOMIC DNA]</scope>
    <source>
        <strain evidence="3 4">BUT-10</strain>
    </source>
</reference>
<dbReference type="AlphaFoldDB" id="A0A328BIP6"/>
<dbReference type="Pfam" id="PF07589">
    <property type="entry name" value="PEP-CTERM"/>
    <property type="match status" value="1"/>
</dbReference>
<organism evidence="3 4">
    <name type="scientific">Phenylobacterium kunshanense</name>
    <dbReference type="NCBI Taxonomy" id="1445034"/>
    <lineage>
        <taxon>Bacteria</taxon>
        <taxon>Pseudomonadati</taxon>
        <taxon>Pseudomonadota</taxon>
        <taxon>Alphaproteobacteria</taxon>
        <taxon>Caulobacterales</taxon>
        <taxon>Caulobacteraceae</taxon>
        <taxon>Phenylobacterium</taxon>
    </lineage>
</organism>
<keyword evidence="1" id="KW-0732">Signal</keyword>
<dbReference type="NCBIfam" id="NF035944">
    <property type="entry name" value="PEPxxWA-CTERM"/>
    <property type="match status" value="1"/>
</dbReference>
<feature type="domain" description="Ice-binding protein C-terminal" evidence="2">
    <location>
        <begin position="187"/>
        <end position="210"/>
    </location>
</feature>
<dbReference type="NCBIfam" id="TIGR02595">
    <property type="entry name" value="PEP_CTERM"/>
    <property type="match status" value="1"/>
</dbReference>
<dbReference type="Proteomes" id="UP000249524">
    <property type="component" value="Unassembled WGS sequence"/>
</dbReference>
<evidence type="ECO:0000256" key="1">
    <source>
        <dbReference type="SAM" id="SignalP"/>
    </source>
</evidence>
<accession>A0A328BIP6</accession>
<protein>
    <recommendedName>
        <fullName evidence="2">Ice-binding protein C-terminal domain-containing protein</fullName>
    </recommendedName>
</protein>
<dbReference type="InterPro" id="IPR013424">
    <property type="entry name" value="Ice-binding_C"/>
</dbReference>
<feature type="signal peptide" evidence="1">
    <location>
        <begin position="1"/>
        <end position="24"/>
    </location>
</feature>
<comment type="caution">
    <text evidence="3">The sequence shown here is derived from an EMBL/GenBank/DDBJ whole genome shotgun (WGS) entry which is preliminary data.</text>
</comment>
<dbReference type="EMBL" id="QFYS01000002">
    <property type="protein sequence ID" value="RAK67170.1"/>
    <property type="molecule type" value="Genomic_DNA"/>
</dbReference>
<evidence type="ECO:0000313" key="4">
    <source>
        <dbReference type="Proteomes" id="UP000249524"/>
    </source>
</evidence>